<dbReference type="PANTHER" id="PTHR11365">
    <property type="entry name" value="5-OXOPROLINASE RELATED"/>
    <property type="match status" value="1"/>
</dbReference>
<proteinExistence type="predicted"/>
<keyword evidence="2" id="KW-0378">Hydrolase</keyword>
<evidence type="ECO:0000313" key="2">
    <source>
        <dbReference type="EMBL" id="MCW2307678.1"/>
    </source>
</evidence>
<keyword evidence="3" id="KW-1185">Reference proteome</keyword>
<evidence type="ECO:0000313" key="3">
    <source>
        <dbReference type="Proteomes" id="UP001209755"/>
    </source>
</evidence>
<dbReference type="GO" id="GO:0047423">
    <property type="term" value="F:N-methylhydantoinase (ATP-hydrolyzing) activity"/>
    <property type="evidence" value="ECO:0007669"/>
    <property type="project" value="UniProtKB-EC"/>
</dbReference>
<dbReference type="Pfam" id="PF02538">
    <property type="entry name" value="Hydantoinase_B"/>
    <property type="match status" value="1"/>
</dbReference>
<gene>
    <name evidence="2" type="ORF">M2319_002015</name>
</gene>
<feature type="domain" description="Hydantoinase B/oxoprolinase" evidence="1">
    <location>
        <begin position="2"/>
        <end position="528"/>
    </location>
</feature>
<dbReference type="Proteomes" id="UP001209755">
    <property type="component" value="Unassembled WGS sequence"/>
</dbReference>
<dbReference type="InterPro" id="IPR045079">
    <property type="entry name" value="Oxoprolinase-like"/>
</dbReference>
<dbReference type="RefSeq" id="WP_264601321.1">
    <property type="nucleotide sequence ID" value="NZ_JAOQNS010000005.1"/>
</dbReference>
<comment type="caution">
    <text evidence="2">The sequence shown here is derived from an EMBL/GenBank/DDBJ whole genome shotgun (WGS) entry which is preliminary data.</text>
</comment>
<accession>A0ABT3HBA0</accession>
<reference evidence="3" key="1">
    <citation type="submission" date="2023-07" db="EMBL/GenBank/DDBJ databases">
        <title>Genome sequencing of Purple Non-Sulfur Bacteria from various extreme environments.</title>
        <authorList>
            <person name="Mayer M."/>
        </authorList>
    </citation>
    <scope>NUCLEOTIDE SEQUENCE [LARGE SCALE GENOMIC DNA]</scope>
    <source>
        <strain evidence="3">DSM 17935</strain>
    </source>
</reference>
<name>A0ABT3HBA0_9HYPH</name>
<sequence>MDPIRTAIMYSRFSAVVEEASTTLHRTAHTTFVKLVQDYQCALATPDGDIFAYPSGSGVTTFIGLPLHGVLRWLDFDTLQPGDVILTNDPFATDGVVTHQMDVTMVRPIFRDGRLIAFAWSFVHASDIGGAVAGSISPSFTESYQEGLRLRPVHLVRAGKIDETIKNILFDNSRAADDVWGDMKAMLAAMASMDQRLNALCDRFGTEQVEAGMQDVMALAERKARNVIRDIPDGTYDFSDFVEGLGEGEYYQVHVSMTVDGDTVHFDFAGTDPQMPSAYNFICGDRTHPYIVQGLMNLILTRAPDAPKNAGLLRPITMHAPRGSLINAELPAAMGSRVASGLRVYDAVIGCLNKALPDGLMAAGAGMAGIVVVNAIDPVTGKERVTVVNPICGGGGGRRIRDGIDGIDGRVGGLKSVPAEIVEAETVLRVRRFELLPDSQAPGKWRSGAAVVLELESTGISAQITARGMNRFHFRPWGVKGGEAGRLANISLTHDDGTSETIDRITVLPLKEGDILTVETPAGGSYGPAFDRDPALVLADVEEGLVSRDKALEAYGVVIVDGQVDADATEREREARRPANAAPEDIVFGPERQDFDRLRPEPVRVHLANRLLQENTATRGQLVKVIQPDLARRTAPLDIAAADDLVERHLRRIRNVAPAPGASNQIN</sequence>
<evidence type="ECO:0000259" key="1">
    <source>
        <dbReference type="Pfam" id="PF02538"/>
    </source>
</evidence>
<dbReference type="EMBL" id="JAOQNS010000005">
    <property type="protein sequence ID" value="MCW2307678.1"/>
    <property type="molecule type" value="Genomic_DNA"/>
</dbReference>
<dbReference type="InterPro" id="IPR003692">
    <property type="entry name" value="Hydantoinase_B"/>
</dbReference>
<dbReference type="EC" id="3.5.2.14" evidence="2"/>
<protein>
    <submittedName>
        <fullName evidence="2">N-methylhydantoinase B</fullName>
        <ecNumber evidence="2">3.5.2.14</ecNumber>
    </submittedName>
</protein>
<dbReference type="PANTHER" id="PTHR11365:SF23">
    <property type="entry name" value="HYPOTHETICAL 5-OXOPROLINASE (EUROFUNG)-RELATED"/>
    <property type="match status" value="1"/>
</dbReference>
<organism evidence="2 3">
    <name type="scientific">Rhodobium gokarnense</name>
    <dbReference type="NCBI Taxonomy" id="364296"/>
    <lineage>
        <taxon>Bacteria</taxon>
        <taxon>Pseudomonadati</taxon>
        <taxon>Pseudomonadota</taxon>
        <taxon>Alphaproteobacteria</taxon>
        <taxon>Hyphomicrobiales</taxon>
        <taxon>Rhodobiaceae</taxon>
        <taxon>Rhodobium</taxon>
    </lineage>
</organism>